<dbReference type="EMBL" id="UGHR01000001">
    <property type="protein sequence ID" value="STQ90036.1"/>
    <property type="molecule type" value="Genomic_DNA"/>
</dbReference>
<evidence type="ECO:0000313" key="4">
    <source>
        <dbReference type="Proteomes" id="UP000295794"/>
    </source>
</evidence>
<proteinExistence type="predicted"/>
<keyword evidence="4" id="KW-1185">Reference proteome</keyword>
<name>A0A377Q432_9NEIS</name>
<organism evidence="1 3">
    <name type="scientific">Iodobacter fluviatilis</name>
    <dbReference type="NCBI Taxonomy" id="537"/>
    <lineage>
        <taxon>Bacteria</taxon>
        <taxon>Pseudomonadati</taxon>
        <taxon>Pseudomonadota</taxon>
        <taxon>Betaproteobacteria</taxon>
        <taxon>Neisseriales</taxon>
        <taxon>Chitinibacteraceae</taxon>
        <taxon>Iodobacter</taxon>
    </lineage>
</organism>
<reference evidence="2 4" key="2">
    <citation type="submission" date="2019-03" db="EMBL/GenBank/DDBJ databases">
        <title>Genomic Encyclopedia of Type Strains, Phase IV (KMG-IV): sequencing the most valuable type-strain genomes for metagenomic binning, comparative biology and taxonomic classification.</title>
        <authorList>
            <person name="Goeker M."/>
        </authorList>
    </citation>
    <scope>NUCLEOTIDE SEQUENCE [LARGE SCALE GENOMIC DNA]</scope>
    <source>
        <strain evidence="2 4">DSM 3764</strain>
    </source>
</reference>
<gene>
    <name evidence="2" type="ORF">EV682_10995</name>
    <name evidence="1" type="ORF">NCTC11159_01094</name>
</gene>
<accession>A0A377Q432</accession>
<evidence type="ECO:0000313" key="1">
    <source>
        <dbReference type="EMBL" id="STQ90036.1"/>
    </source>
</evidence>
<protein>
    <submittedName>
        <fullName evidence="1">Uncharacterized protein</fullName>
    </submittedName>
</protein>
<evidence type="ECO:0000313" key="3">
    <source>
        <dbReference type="Proteomes" id="UP000255108"/>
    </source>
</evidence>
<reference evidence="1 3" key="1">
    <citation type="submission" date="2018-06" db="EMBL/GenBank/DDBJ databases">
        <authorList>
            <consortium name="Pathogen Informatics"/>
            <person name="Doyle S."/>
        </authorList>
    </citation>
    <scope>NUCLEOTIDE SEQUENCE [LARGE SCALE GENOMIC DNA]</scope>
    <source>
        <strain evidence="1 3">NCTC11159</strain>
    </source>
</reference>
<evidence type="ECO:0000313" key="2">
    <source>
        <dbReference type="EMBL" id="TCU84570.1"/>
    </source>
</evidence>
<dbReference type="Proteomes" id="UP000295794">
    <property type="component" value="Unassembled WGS sequence"/>
</dbReference>
<dbReference type="AlphaFoldDB" id="A0A377Q432"/>
<sequence>MAWESTGVLPLLSENLYGWPQSKPVLAFLKGGRKTVVICSCPDEDDPHFVRWVEDNSDGLDVSRDVLSWCSLPADPPANLIAWMTSSSLSQSNCLVQR</sequence>
<dbReference type="Proteomes" id="UP000255108">
    <property type="component" value="Unassembled WGS sequence"/>
</dbReference>
<dbReference type="EMBL" id="SMBT01000009">
    <property type="protein sequence ID" value="TCU84570.1"/>
    <property type="molecule type" value="Genomic_DNA"/>
</dbReference>